<accession>A0A9D2B7H6</accession>
<reference evidence="2" key="1">
    <citation type="journal article" date="2021" name="PeerJ">
        <title>Extensive microbial diversity within the chicken gut microbiome revealed by metagenomics and culture.</title>
        <authorList>
            <person name="Gilroy R."/>
            <person name="Ravi A."/>
            <person name="Getino M."/>
            <person name="Pursley I."/>
            <person name="Horton D.L."/>
            <person name="Alikhan N.F."/>
            <person name="Baker D."/>
            <person name="Gharbi K."/>
            <person name="Hall N."/>
            <person name="Watson M."/>
            <person name="Adriaenssens E.M."/>
            <person name="Foster-Nyarko E."/>
            <person name="Jarju S."/>
            <person name="Secka A."/>
            <person name="Antonio M."/>
            <person name="Oren A."/>
            <person name="Chaudhuri R.R."/>
            <person name="La Ragione R."/>
            <person name="Hildebrand F."/>
            <person name="Pallen M.J."/>
        </authorList>
    </citation>
    <scope>NUCLEOTIDE SEQUENCE</scope>
    <source>
        <strain evidence="2">CHK188-5543</strain>
    </source>
</reference>
<organism evidence="2 3">
    <name type="scientific">Candidatus Anaerotruncus excrementipullorum</name>
    <dbReference type="NCBI Taxonomy" id="2838465"/>
    <lineage>
        <taxon>Bacteria</taxon>
        <taxon>Bacillati</taxon>
        <taxon>Bacillota</taxon>
        <taxon>Clostridia</taxon>
        <taxon>Eubacteriales</taxon>
        <taxon>Oscillospiraceae</taxon>
        <taxon>Anaerotruncus</taxon>
    </lineage>
</organism>
<dbReference type="GO" id="GO:0016625">
    <property type="term" value="F:oxidoreductase activity, acting on the aldehyde or oxo group of donors, iron-sulfur protein as acceptor"/>
    <property type="evidence" value="ECO:0007669"/>
    <property type="project" value="InterPro"/>
</dbReference>
<evidence type="ECO:0000313" key="2">
    <source>
        <dbReference type="EMBL" id="HIX65891.1"/>
    </source>
</evidence>
<dbReference type="InterPro" id="IPR013983">
    <property type="entry name" value="Ald_Fedxn_OxRdtase_N"/>
</dbReference>
<dbReference type="Proteomes" id="UP000886800">
    <property type="component" value="Unassembled WGS sequence"/>
</dbReference>
<dbReference type="Gene3D" id="3.60.9.10">
    <property type="entry name" value="Aldehyde ferredoxin oxidoreductase, N-terminal domain"/>
    <property type="match status" value="1"/>
</dbReference>
<dbReference type="GO" id="GO:0051536">
    <property type="term" value="F:iron-sulfur cluster binding"/>
    <property type="evidence" value="ECO:0007669"/>
    <property type="project" value="InterPro"/>
</dbReference>
<proteinExistence type="predicted"/>
<dbReference type="AlphaFoldDB" id="A0A9D2B7H6"/>
<sequence length="301" mass="32678">MERTIRYGLIDLANRTTQRVTLQAARFGTWGMLGEELAFWWQQDREAVALTTGPLTGCGAPGTGAMAWNYLKEGRLHTLATEGRLGAWLRYAGLDALVFCGKTDGPLWLEVSAQELTLRAGKPSYAALAAQKPTEEAVVATVRPRGILEDGLFALSDRSLARRLLDKGLTALVVDAGEEGGLAVADSARLARLCVELYSWAAKEGPLAGDRNAPARYLSLDHMAPLNKRDIYMNPACTPEEQLYAALGILWSPHLEGRDRRADTAALLEACLGGRCDPAELDRLGNYLARLRLTNLEGGEA</sequence>
<dbReference type="Pfam" id="PF02730">
    <property type="entry name" value="AFOR_N"/>
    <property type="match status" value="1"/>
</dbReference>
<dbReference type="EMBL" id="DXES01000143">
    <property type="protein sequence ID" value="HIX65891.1"/>
    <property type="molecule type" value="Genomic_DNA"/>
</dbReference>
<protein>
    <recommendedName>
        <fullName evidence="1">Aldehyde ferredoxin oxidoreductase N-terminal domain-containing protein</fullName>
    </recommendedName>
</protein>
<name>A0A9D2B7H6_9FIRM</name>
<evidence type="ECO:0000259" key="1">
    <source>
        <dbReference type="SMART" id="SM00790"/>
    </source>
</evidence>
<reference evidence="2" key="2">
    <citation type="submission" date="2021-04" db="EMBL/GenBank/DDBJ databases">
        <authorList>
            <person name="Gilroy R."/>
        </authorList>
    </citation>
    <scope>NUCLEOTIDE SEQUENCE</scope>
    <source>
        <strain evidence="2">CHK188-5543</strain>
    </source>
</reference>
<dbReference type="SUPFAM" id="SSF56228">
    <property type="entry name" value="Aldehyde ferredoxin oxidoreductase, N-terminal domain"/>
    <property type="match status" value="1"/>
</dbReference>
<comment type="caution">
    <text evidence="2">The sequence shown here is derived from an EMBL/GenBank/DDBJ whole genome shotgun (WGS) entry which is preliminary data.</text>
</comment>
<dbReference type="InterPro" id="IPR036503">
    <property type="entry name" value="Ald_Fedxn_OxRdtase_N_sf"/>
</dbReference>
<gene>
    <name evidence="2" type="ORF">H9736_06530</name>
</gene>
<dbReference type="SMART" id="SM00790">
    <property type="entry name" value="AFOR_N"/>
    <property type="match status" value="1"/>
</dbReference>
<feature type="domain" description="Aldehyde ferredoxin oxidoreductase N-terminal" evidence="1">
    <location>
        <begin position="7"/>
        <end position="178"/>
    </location>
</feature>
<evidence type="ECO:0000313" key="3">
    <source>
        <dbReference type="Proteomes" id="UP000886800"/>
    </source>
</evidence>